<evidence type="ECO:0000259" key="2">
    <source>
        <dbReference type="Pfam" id="PF19051"/>
    </source>
</evidence>
<protein>
    <recommendedName>
        <fullName evidence="4">Gfo/Idh/MocA-like oxidoreductase N-terminal domain-containing protein</fullName>
    </recommendedName>
</protein>
<evidence type="ECO:0000313" key="3">
    <source>
        <dbReference type="EMBL" id="KKL18545.1"/>
    </source>
</evidence>
<dbReference type="Gene3D" id="3.40.50.720">
    <property type="entry name" value="NAD(P)-binding Rossmann-like Domain"/>
    <property type="match status" value="1"/>
</dbReference>
<dbReference type="InterPro" id="IPR000683">
    <property type="entry name" value="Gfo/Idh/MocA-like_OxRdtase_N"/>
</dbReference>
<name>A0A0F9BA72_9ZZZZ</name>
<dbReference type="InterPro" id="IPR043906">
    <property type="entry name" value="Gfo/Idh/MocA_OxRdtase_bact_C"/>
</dbReference>
<comment type="caution">
    <text evidence="3">The sequence shown here is derived from an EMBL/GenBank/DDBJ whole genome shotgun (WGS) entry which is preliminary data.</text>
</comment>
<evidence type="ECO:0000259" key="1">
    <source>
        <dbReference type="Pfam" id="PF01408"/>
    </source>
</evidence>
<feature type="domain" description="Gfo/Idh/MocA-like oxidoreductase bacterial type C-terminal" evidence="2">
    <location>
        <begin position="163"/>
        <end position="296"/>
    </location>
</feature>
<dbReference type="InterPro" id="IPR050463">
    <property type="entry name" value="Gfo/Idh/MocA_oxidrdct_glycsds"/>
</dbReference>
<sequence length="340" mass="37139">MPLIIPAAALGRAGRIAPNERIGVGSIGVGNMGFGDMSAMMSVSDAQVVAICDVKSTMRERAKQAVNAHYGNTDCAAYNDFRELLARDDIDAVSIATLDSWHVVHALAAVRAGKDIYVEKPLGMSIPQIKVLRDAVHRYGRVFQFGTQQRSSGEFRQACEIARNGRLGKLHTIKVGVHAGAAERSGLRTYVPEPVPEWLDYDLWLGPAPWAPYTTARLVYPHWFHISDYSLGYVSGWGIHHIDIAQWGGGTELTGPVEIEGSAKFPHDDALCDNPLSWDTRMKYANGVDLIFTGDGPGFTGVRHGITFEGMRYRWGDVNWLPESALASIPAGQPLLEVLA</sequence>
<feature type="non-terminal residue" evidence="3">
    <location>
        <position position="340"/>
    </location>
</feature>
<organism evidence="3">
    <name type="scientific">marine sediment metagenome</name>
    <dbReference type="NCBI Taxonomy" id="412755"/>
    <lineage>
        <taxon>unclassified sequences</taxon>
        <taxon>metagenomes</taxon>
        <taxon>ecological metagenomes</taxon>
    </lineage>
</organism>
<dbReference type="Pfam" id="PF01408">
    <property type="entry name" value="GFO_IDH_MocA"/>
    <property type="match status" value="1"/>
</dbReference>
<dbReference type="EMBL" id="LAZR01038827">
    <property type="protein sequence ID" value="KKL18545.1"/>
    <property type="molecule type" value="Genomic_DNA"/>
</dbReference>
<gene>
    <name evidence="3" type="ORF">LCGC14_2474460</name>
</gene>
<proteinExistence type="predicted"/>
<dbReference type="GO" id="GO:0000166">
    <property type="term" value="F:nucleotide binding"/>
    <property type="evidence" value="ECO:0007669"/>
    <property type="project" value="InterPro"/>
</dbReference>
<evidence type="ECO:0008006" key="4">
    <source>
        <dbReference type="Google" id="ProtNLM"/>
    </source>
</evidence>
<accession>A0A0F9BA72</accession>
<dbReference type="Gene3D" id="3.30.360.10">
    <property type="entry name" value="Dihydrodipicolinate Reductase, domain 2"/>
    <property type="match status" value="1"/>
</dbReference>
<dbReference type="PANTHER" id="PTHR43818:SF5">
    <property type="entry name" value="OXIDOREDUCTASE FAMILY PROTEIN"/>
    <property type="match status" value="1"/>
</dbReference>
<dbReference type="Pfam" id="PF19051">
    <property type="entry name" value="GFO_IDH_MocA_C2"/>
    <property type="match status" value="1"/>
</dbReference>
<dbReference type="InterPro" id="IPR036291">
    <property type="entry name" value="NAD(P)-bd_dom_sf"/>
</dbReference>
<reference evidence="3" key="1">
    <citation type="journal article" date="2015" name="Nature">
        <title>Complex archaea that bridge the gap between prokaryotes and eukaryotes.</title>
        <authorList>
            <person name="Spang A."/>
            <person name="Saw J.H."/>
            <person name="Jorgensen S.L."/>
            <person name="Zaremba-Niedzwiedzka K."/>
            <person name="Martijn J."/>
            <person name="Lind A.E."/>
            <person name="van Eijk R."/>
            <person name="Schleper C."/>
            <person name="Guy L."/>
            <person name="Ettema T.J."/>
        </authorList>
    </citation>
    <scope>NUCLEOTIDE SEQUENCE</scope>
</reference>
<dbReference type="SUPFAM" id="SSF55347">
    <property type="entry name" value="Glyceraldehyde-3-phosphate dehydrogenase-like, C-terminal domain"/>
    <property type="match status" value="1"/>
</dbReference>
<feature type="domain" description="Gfo/Idh/MocA-like oxidoreductase N-terminal" evidence="1">
    <location>
        <begin position="23"/>
        <end position="146"/>
    </location>
</feature>
<dbReference type="SUPFAM" id="SSF51735">
    <property type="entry name" value="NAD(P)-binding Rossmann-fold domains"/>
    <property type="match status" value="1"/>
</dbReference>
<dbReference type="AlphaFoldDB" id="A0A0F9BA72"/>
<dbReference type="PANTHER" id="PTHR43818">
    <property type="entry name" value="BCDNA.GH03377"/>
    <property type="match status" value="1"/>
</dbReference>